<reference evidence="2 3" key="1">
    <citation type="submission" date="2017-03" db="EMBL/GenBank/DDBJ databases">
        <authorList>
            <person name="Afonso C.L."/>
            <person name="Miller P.J."/>
            <person name="Scott M.A."/>
            <person name="Spackman E."/>
            <person name="Goraichik I."/>
            <person name="Dimitrov K.M."/>
            <person name="Suarez D.L."/>
            <person name="Swayne D.E."/>
        </authorList>
    </citation>
    <scope>NUCLEOTIDE SEQUENCE [LARGE SCALE GENOMIC DNA]</scope>
    <source>
        <strain evidence="2">PRJEB14757</strain>
    </source>
</reference>
<keyword evidence="1" id="KW-0812">Transmembrane</keyword>
<protein>
    <submittedName>
        <fullName evidence="2">Uncharacterized protein</fullName>
    </submittedName>
</protein>
<dbReference type="EMBL" id="FWEV01000026">
    <property type="protein sequence ID" value="SLM27976.1"/>
    <property type="molecule type" value="Genomic_DNA"/>
</dbReference>
<dbReference type="STRING" id="1246637.MTBBW1_1210016"/>
<sequence length="93" mass="10115">MSISAETVILIFTLFIYIIILFVFNKARKKYAGGKVGQVVNLILVTVALLFMADYATIMGKYISIEVIDTIKALFRTAGLSFLAYGGVKVAGS</sequence>
<proteinExistence type="predicted"/>
<feature type="transmembrane region" description="Helical" evidence="1">
    <location>
        <begin position="36"/>
        <end position="53"/>
    </location>
</feature>
<dbReference type="AlphaFoldDB" id="A0A1W1H6B5"/>
<feature type="transmembrane region" description="Helical" evidence="1">
    <location>
        <begin position="73"/>
        <end position="92"/>
    </location>
</feature>
<dbReference type="Proteomes" id="UP000191931">
    <property type="component" value="Unassembled WGS sequence"/>
</dbReference>
<keyword evidence="1" id="KW-1133">Transmembrane helix</keyword>
<gene>
    <name evidence="2" type="ORF">MTBBW1_1210016</name>
</gene>
<organism evidence="2 3">
    <name type="scientific">Desulfamplus magnetovallimortis</name>
    <dbReference type="NCBI Taxonomy" id="1246637"/>
    <lineage>
        <taxon>Bacteria</taxon>
        <taxon>Pseudomonadati</taxon>
        <taxon>Thermodesulfobacteriota</taxon>
        <taxon>Desulfobacteria</taxon>
        <taxon>Desulfobacterales</taxon>
        <taxon>Desulfobacteraceae</taxon>
        <taxon>Desulfamplus</taxon>
    </lineage>
</organism>
<keyword evidence="3" id="KW-1185">Reference proteome</keyword>
<accession>A0A1W1H6B5</accession>
<dbReference type="RefSeq" id="WP_080804359.1">
    <property type="nucleotide sequence ID" value="NZ_LT828546.1"/>
</dbReference>
<evidence type="ECO:0000313" key="3">
    <source>
        <dbReference type="Proteomes" id="UP000191931"/>
    </source>
</evidence>
<keyword evidence="1" id="KW-0472">Membrane</keyword>
<name>A0A1W1H6B5_9BACT</name>
<evidence type="ECO:0000256" key="1">
    <source>
        <dbReference type="SAM" id="Phobius"/>
    </source>
</evidence>
<evidence type="ECO:0000313" key="2">
    <source>
        <dbReference type="EMBL" id="SLM27976.1"/>
    </source>
</evidence>
<feature type="transmembrane region" description="Helical" evidence="1">
    <location>
        <begin position="6"/>
        <end position="24"/>
    </location>
</feature>
<dbReference type="OrthoDB" id="5421099at2"/>